<evidence type="ECO:0000256" key="1">
    <source>
        <dbReference type="SAM" id="MobiDB-lite"/>
    </source>
</evidence>
<feature type="compositionally biased region" description="Gly residues" evidence="1">
    <location>
        <begin position="13"/>
        <end position="23"/>
    </location>
</feature>
<gene>
    <name evidence="2" type="ORF">MYCIT1_LOCUS17574</name>
    <name evidence="3" type="ORF">MYCIT1_LOCUS18272</name>
</gene>
<sequence>MFIPYLTPRSPQKGGGGAKGGGSSSSSSSSGGKGSSSSSSSGTGKGTSSSSSSGKTSPISSSGGARSATTYNFGGGKSSTIPSGQTFAGRSQGGANRNQIWGTRTYGSGYPGIYSRGVAGRGFPFYFWPVVWGSGAGYTSENAYLHDGEYGDATNSSRPGGPMASATFQSNSTASTFHLIADNTTVGDLISAITSNCSSHLVTPLPTGPTPLNSSGSGYAPEQVVQYYRASSVALTLDGYNNSAVFAAENSTADTPLPSGIDPTLLDCLNSTIGQATPLIDAGIMSRGAVPPFGLLLCLIVWVQWLL</sequence>
<proteinExistence type="predicted"/>
<comment type="caution">
    <text evidence="2">The sequence shown here is derived from an EMBL/GenBank/DDBJ whole genome shotgun (WGS) entry which is preliminary data.</text>
</comment>
<evidence type="ECO:0000313" key="4">
    <source>
        <dbReference type="Proteomes" id="UP001295794"/>
    </source>
</evidence>
<dbReference type="AlphaFoldDB" id="A0AAD2Q3I3"/>
<keyword evidence="4" id="KW-1185">Reference proteome</keyword>
<accession>A0AAD2Q3I3</accession>
<dbReference type="EMBL" id="CAVNYO010000182">
    <property type="protein sequence ID" value="CAK5272556.1"/>
    <property type="molecule type" value="Genomic_DNA"/>
</dbReference>
<feature type="region of interest" description="Disordered" evidence="1">
    <location>
        <begin position="1"/>
        <end position="99"/>
    </location>
</feature>
<reference evidence="2" key="1">
    <citation type="submission" date="2023-11" db="EMBL/GenBank/DDBJ databases">
        <authorList>
            <person name="De Vega J J."/>
            <person name="De Vega J J."/>
        </authorList>
    </citation>
    <scope>NUCLEOTIDE SEQUENCE</scope>
</reference>
<name>A0AAD2Q3I3_9AGAR</name>
<dbReference type="Proteomes" id="UP001295794">
    <property type="component" value="Unassembled WGS sequence"/>
</dbReference>
<protein>
    <submittedName>
        <fullName evidence="2">Uncharacterized protein</fullName>
    </submittedName>
</protein>
<feature type="compositionally biased region" description="Low complexity" evidence="1">
    <location>
        <begin position="24"/>
        <end position="64"/>
    </location>
</feature>
<dbReference type="EMBL" id="CAVNYO010000181">
    <property type="protein sequence ID" value="CAK5272050.1"/>
    <property type="molecule type" value="Genomic_DNA"/>
</dbReference>
<feature type="compositionally biased region" description="Polar residues" evidence="1">
    <location>
        <begin position="67"/>
        <end position="99"/>
    </location>
</feature>
<evidence type="ECO:0000313" key="2">
    <source>
        <dbReference type="EMBL" id="CAK5272050.1"/>
    </source>
</evidence>
<organism evidence="2 4">
    <name type="scientific">Mycena citricolor</name>
    <dbReference type="NCBI Taxonomy" id="2018698"/>
    <lineage>
        <taxon>Eukaryota</taxon>
        <taxon>Fungi</taxon>
        <taxon>Dikarya</taxon>
        <taxon>Basidiomycota</taxon>
        <taxon>Agaricomycotina</taxon>
        <taxon>Agaricomycetes</taxon>
        <taxon>Agaricomycetidae</taxon>
        <taxon>Agaricales</taxon>
        <taxon>Marasmiineae</taxon>
        <taxon>Mycenaceae</taxon>
        <taxon>Mycena</taxon>
    </lineage>
</organism>
<evidence type="ECO:0000313" key="3">
    <source>
        <dbReference type="EMBL" id="CAK5272556.1"/>
    </source>
</evidence>